<name>M4VNT3_9BACT</name>
<protein>
    <submittedName>
        <fullName evidence="3">Uncharacterized protein</fullName>
    </submittedName>
</protein>
<evidence type="ECO:0000313" key="3">
    <source>
        <dbReference type="EMBL" id="AGH94779.1"/>
    </source>
</evidence>
<dbReference type="EMBL" id="CP003537">
    <property type="protein sequence ID" value="AGH94779.1"/>
    <property type="molecule type" value="Genomic_DNA"/>
</dbReference>
<proteinExistence type="predicted"/>
<feature type="compositionally biased region" description="Gly residues" evidence="1">
    <location>
        <begin position="536"/>
        <end position="555"/>
    </location>
</feature>
<dbReference type="AlphaFoldDB" id="M4VNT3"/>
<evidence type="ECO:0000256" key="2">
    <source>
        <dbReference type="SAM" id="Phobius"/>
    </source>
</evidence>
<feature type="region of interest" description="Disordered" evidence="1">
    <location>
        <begin position="175"/>
        <end position="198"/>
    </location>
</feature>
<dbReference type="Proteomes" id="UP000012040">
    <property type="component" value="Chromosome"/>
</dbReference>
<reference evidence="3 4" key="1">
    <citation type="journal article" date="2013" name="ISME J.">
        <title>By their genes ye shall know them: genomic signatures of predatory bacteria.</title>
        <authorList>
            <person name="Pasternak Z."/>
            <person name="Pietrokovski S."/>
            <person name="Rotem O."/>
            <person name="Gophna U."/>
            <person name="Lurie-Weinberger M.N."/>
            <person name="Jurkevitch E."/>
        </authorList>
    </citation>
    <scope>NUCLEOTIDE SEQUENCE [LARGE SCALE GENOMIC DNA]</scope>
    <source>
        <strain evidence="3 4">JSS</strain>
    </source>
</reference>
<keyword evidence="4" id="KW-1185">Reference proteome</keyword>
<dbReference type="STRING" id="1184267.A11Q_559"/>
<organism evidence="3 4">
    <name type="scientific">Pseudobdellovibrio exovorus JSS</name>
    <dbReference type="NCBI Taxonomy" id="1184267"/>
    <lineage>
        <taxon>Bacteria</taxon>
        <taxon>Pseudomonadati</taxon>
        <taxon>Bdellovibrionota</taxon>
        <taxon>Bdellovibrionia</taxon>
        <taxon>Bdellovibrionales</taxon>
        <taxon>Pseudobdellovibrionaceae</taxon>
        <taxon>Pseudobdellovibrio</taxon>
    </lineage>
</organism>
<feature type="region of interest" description="Disordered" evidence="1">
    <location>
        <begin position="508"/>
        <end position="559"/>
    </location>
</feature>
<sequence>MREKNNQPNFTILWGFSLFVSAVLIFSFPFEASANGSSCDINALQNYSFAGQKFQSQLGSRRAFCVEAKDDDTARRACSNQRGEGYRFMDPGSTQYTSSATSDQSLNYYYCIPTTNNQVLRREMCNQANQNNPRPNELHSYRWINDKCQCYQHNPPEGRGLIEDCSQPDRVQIAAAEPPPPTEQNLTESDEATVASAPAVPQQGVMQRFLACVEQQQSFANDCKTVATSARTTCDPDNGSNGNTMRDIASGVLSGAGAMYTMANANSGTQGNCFKAGLVANGARLLLEQTSDKCSSEVSECNNLCGDPEEKYSEFKQACSVLLPNGIGWEQVESNNYEVAEGAVRVVSEAELTTAHEALTVANTAIRDGYRLGDEICRGDSANRKNLLDDLLNGVGNALQQSMICACQTASTGTGNGSCDIPTVNQCETNPNLANCNVYPPLNVCTPGAGYDAAACNCQLNPTTAGCSNQVSNGVSSFAGGAIRPASGDTVSFGALAGSGTSRAANLDLSTPAEGSTLDFSGRGGGSGLAERLPGAGLGGGSGGGMGGGSGGGSGEPAAGEAVVAAGEDQGGMFGQLKNTMGRFFGGGGGKSKDNGSIRVNNKKPTDGASRIRGRGVASNNGVGSKNMDIWRMMNQCVQGDTCKRNINNYILTP</sequence>
<dbReference type="RefSeq" id="WP_015469269.1">
    <property type="nucleotide sequence ID" value="NC_020813.1"/>
</dbReference>
<dbReference type="KEGG" id="bex:A11Q_559"/>
<accession>M4VNT3</accession>
<keyword evidence="2" id="KW-0812">Transmembrane</keyword>
<evidence type="ECO:0000313" key="4">
    <source>
        <dbReference type="Proteomes" id="UP000012040"/>
    </source>
</evidence>
<feature type="region of interest" description="Disordered" evidence="1">
    <location>
        <begin position="586"/>
        <end position="621"/>
    </location>
</feature>
<keyword evidence="2" id="KW-1133">Transmembrane helix</keyword>
<gene>
    <name evidence="3" type="ORF">A11Q_559</name>
</gene>
<feature type="transmembrane region" description="Helical" evidence="2">
    <location>
        <begin position="12"/>
        <end position="30"/>
    </location>
</feature>
<evidence type="ECO:0000256" key="1">
    <source>
        <dbReference type="SAM" id="MobiDB-lite"/>
    </source>
</evidence>
<dbReference type="PATRIC" id="fig|1184267.3.peg.569"/>
<keyword evidence="2" id="KW-0472">Membrane</keyword>
<dbReference type="HOGENOM" id="CLU_419015_0_0_7"/>